<protein>
    <submittedName>
        <fullName evidence="3">Uncharacterized protein</fullName>
    </submittedName>
</protein>
<name>A0A6L8WCD4_9PROT</name>
<feature type="signal peptide" evidence="2">
    <location>
        <begin position="1"/>
        <end position="21"/>
    </location>
</feature>
<feature type="chain" id="PRO_5026758296" evidence="2">
    <location>
        <begin position="22"/>
        <end position="198"/>
    </location>
</feature>
<evidence type="ECO:0000313" key="3">
    <source>
        <dbReference type="EMBL" id="MZR32080.1"/>
    </source>
</evidence>
<dbReference type="EMBL" id="WTUW01000009">
    <property type="protein sequence ID" value="MZR32080.1"/>
    <property type="molecule type" value="Genomic_DNA"/>
</dbReference>
<organism evidence="3 4">
    <name type="scientific">Sneathiella litorea</name>
    <dbReference type="NCBI Taxonomy" id="2606216"/>
    <lineage>
        <taxon>Bacteria</taxon>
        <taxon>Pseudomonadati</taxon>
        <taxon>Pseudomonadota</taxon>
        <taxon>Alphaproteobacteria</taxon>
        <taxon>Sneathiellales</taxon>
        <taxon>Sneathiellaceae</taxon>
        <taxon>Sneathiella</taxon>
    </lineage>
</organism>
<gene>
    <name evidence="3" type="ORF">GQE98_15690</name>
</gene>
<reference evidence="3 4" key="1">
    <citation type="submission" date="2019-12" db="EMBL/GenBank/DDBJ databases">
        <title>Snethiella sp. nov. sp. isolated from sea sand.</title>
        <authorList>
            <person name="Kim J."/>
            <person name="Jeong S.E."/>
            <person name="Jung H.S."/>
            <person name="Jeon C.O."/>
        </authorList>
    </citation>
    <scope>NUCLEOTIDE SEQUENCE [LARGE SCALE GENOMIC DNA]</scope>
    <source>
        <strain evidence="3 4">DP05</strain>
    </source>
</reference>
<comment type="caution">
    <text evidence="3">The sequence shown here is derived from an EMBL/GenBank/DDBJ whole genome shotgun (WGS) entry which is preliminary data.</text>
</comment>
<keyword evidence="1" id="KW-1133">Transmembrane helix</keyword>
<dbReference type="RefSeq" id="WP_161316655.1">
    <property type="nucleotide sequence ID" value="NZ_WTUW01000009.1"/>
</dbReference>
<keyword evidence="1" id="KW-0812">Transmembrane</keyword>
<evidence type="ECO:0000313" key="4">
    <source>
        <dbReference type="Proteomes" id="UP000476030"/>
    </source>
</evidence>
<proteinExistence type="predicted"/>
<feature type="transmembrane region" description="Helical" evidence="1">
    <location>
        <begin position="46"/>
        <end position="65"/>
    </location>
</feature>
<keyword evidence="2" id="KW-0732">Signal</keyword>
<evidence type="ECO:0000256" key="1">
    <source>
        <dbReference type="SAM" id="Phobius"/>
    </source>
</evidence>
<evidence type="ECO:0000256" key="2">
    <source>
        <dbReference type="SAM" id="SignalP"/>
    </source>
</evidence>
<sequence>MQKFVTVLLIFIMLSMPARFAAASGGDGGGMVILNTISAFAKPEVFTLVVLTNFFIVNTAFSPIISQLPPAVRSKYALTLTAVLTLNYFRYAMLEFTRYFLYALFSPGFYFQENPDSRSVATPEKAQEGLWSASNPDVMTNAVAQNEEKEKQELINKAVQAALRDPEIARKYLEYSTPEVKAAVTKALENQAADRARF</sequence>
<dbReference type="Proteomes" id="UP000476030">
    <property type="component" value="Unassembled WGS sequence"/>
</dbReference>
<accession>A0A6L8WCD4</accession>
<keyword evidence="4" id="KW-1185">Reference proteome</keyword>
<keyword evidence="1" id="KW-0472">Membrane</keyword>
<dbReference type="AlphaFoldDB" id="A0A6L8WCD4"/>